<dbReference type="GO" id="GO:0006508">
    <property type="term" value="P:proteolysis"/>
    <property type="evidence" value="ECO:0007669"/>
    <property type="project" value="InterPro"/>
</dbReference>
<dbReference type="Proteomes" id="UP000739411">
    <property type="component" value="Unassembled WGS sequence"/>
</dbReference>
<evidence type="ECO:0000259" key="1">
    <source>
        <dbReference type="PROSITE" id="PS50208"/>
    </source>
</evidence>
<evidence type="ECO:0000313" key="2">
    <source>
        <dbReference type="EMBL" id="MBK7414317.1"/>
    </source>
</evidence>
<organism evidence="2 3">
    <name type="scientific">Candidatus Dechloromonas phosphorivorans</name>
    <dbReference type="NCBI Taxonomy" id="2899244"/>
    <lineage>
        <taxon>Bacteria</taxon>
        <taxon>Pseudomonadati</taxon>
        <taxon>Pseudomonadota</taxon>
        <taxon>Betaproteobacteria</taxon>
        <taxon>Rhodocyclales</taxon>
        <taxon>Azonexaceae</taxon>
        <taxon>Dechloromonas</taxon>
    </lineage>
</organism>
<sequence length="267" mass="29181">MAQSTATTPKPQPSSAAIFAPRKALVIGNDNYRYVPKLLNAAFDAQAITGSLKSVGYQVFAYFNLDEKGFKQALRDFRLQVEGGDEVVFFFAGHGVQIGAANYLLPIDVRGGSEDQVKDEAIQLQRILDDLQEKRAKFSLAIVDACRDNPFKGAGRAIGGRGLAPTTAATGQMIMFSAGNGQQALDKLGEQDRERNGLFTRVLVREMTKPGVTVDRVLRNVRNEVVSLAKSVGHEQTPALYDQAVEIFISNSKVFRLVILKTMVCLL</sequence>
<protein>
    <submittedName>
        <fullName evidence="2">Caspase family protein</fullName>
    </submittedName>
</protein>
<dbReference type="InterPro" id="IPR029030">
    <property type="entry name" value="Caspase-like_dom_sf"/>
</dbReference>
<dbReference type="Pfam" id="PF00656">
    <property type="entry name" value="Peptidase_C14"/>
    <property type="match status" value="1"/>
</dbReference>
<dbReference type="AlphaFoldDB" id="A0A935MV21"/>
<feature type="domain" description="Caspase family p20" evidence="1">
    <location>
        <begin position="20"/>
        <end position="150"/>
    </location>
</feature>
<gene>
    <name evidence="2" type="ORF">IPJ38_03545</name>
</gene>
<name>A0A935MV21_9RHOO</name>
<dbReference type="InterPro" id="IPR001309">
    <property type="entry name" value="Pept_C14_p20"/>
</dbReference>
<dbReference type="GO" id="GO:0004197">
    <property type="term" value="F:cysteine-type endopeptidase activity"/>
    <property type="evidence" value="ECO:0007669"/>
    <property type="project" value="InterPro"/>
</dbReference>
<dbReference type="InterPro" id="IPR011600">
    <property type="entry name" value="Pept_C14_caspase"/>
</dbReference>
<dbReference type="InterPro" id="IPR052039">
    <property type="entry name" value="Caspase-related_regulators"/>
</dbReference>
<dbReference type="PANTHER" id="PTHR22576">
    <property type="entry name" value="MUCOSA ASSOCIATED LYMPHOID TISSUE LYMPHOMA TRANSLOCATION PROTEIN 1/PARACASPASE"/>
    <property type="match status" value="1"/>
</dbReference>
<dbReference type="EMBL" id="JADJMS010000008">
    <property type="protein sequence ID" value="MBK7414317.1"/>
    <property type="molecule type" value="Genomic_DNA"/>
</dbReference>
<proteinExistence type="predicted"/>
<dbReference type="Gene3D" id="3.40.50.1460">
    <property type="match status" value="1"/>
</dbReference>
<dbReference type="PROSITE" id="PS50208">
    <property type="entry name" value="CASPASE_P20"/>
    <property type="match status" value="1"/>
</dbReference>
<dbReference type="PANTHER" id="PTHR22576:SF37">
    <property type="entry name" value="MUCOSA-ASSOCIATED LYMPHOID TISSUE LYMPHOMA TRANSLOCATION PROTEIN 1"/>
    <property type="match status" value="1"/>
</dbReference>
<comment type="caution">
    <text evidence="2">The sequence shown here is derived from an EMBL/GenBank/DDBJ whole genome shotgun (WGS) entry which is preliminary data.</text>
</comment>
<accession>A0A935MV21</accession>
<dbReference type="SUPFAM" id="SSF52129">
    <property type="entry name" value="Caspase-like"/>
    <property type="match status" value="1"/>
</dbReference>
<reference evidence="2 3" key="1">
    <citation type="submission" date="2020-10" db="EMBL/GenBank/DDBJ databases">
        <title>Connecting structure to function with the recovery of over 1000 high-quality activated sludge metagenome-assembled genomes encoding full-length rRNA genes using long-read sequencing.</title>
        <authorList>
            <person name="Singleton C.M."/>
            <person name="Petriglieri F."/>
            <person name="Kristensen J.M."/>
            <person name="Kirkegaard R.H."/>
            <person name="Michaelsen T.Y."/>
            <person name="Andersen M.H."/>
            <person name="Karst S.M."/>
            <person name="Dueholm M.S."/>
            <person name="Nielsen P.H."/>
            <person name="Albertsen M."/>
        </authorList>
    </citation>
    <scope>NUCLEOTIDE SEQUENCE [LARGE SCALE GENOMIC DNA]</scope>
    <source>
        <strain evidence="2">EsbW_18-Q3-R4-48_BATAC.463</strain>
    </source>
</reference>
<evidence type="ECO:0000313" key="3">
    <source>
        <dbReference type="Proteomes" id="UP000739411"/>
    </source>
</evidence>